<evidence type="ECO:0000313" key="11">
    <source>
        <dbReference type="Proteomes" id="UP001592528"/>
    </source>
</evidence>
<evidence type="ECO:0000256" key="7">
    <source>
        <dbReference type="ARBA" id="ARBA00032230"/>
    </source>
</evidence>
<dbReference type="InterPro" id="IPR008979">
    <property type="entry name" value="Galactose-bd-like_sf"/>
</dbReference>
<organism evidence="10 11">
    <name type="scientific">Streptacidiphilus cavernicola</name>
    <dbReference type="NCBI Taxonomy" id="3342716"/>
    <lineage>
        <taxon>Bacteria</taxon>
        <taxon>Bacillati</taxon>
        <taxon>Actinomycetota</taxon>
        <taxon>Actinomycetes</taxon>
        <taxon>Kitasatosporales</taxon>
        <taxon>Streptomycetaceae</taxon>
        <taxon>Streptacidiphilus</taxon>
    </lineage>
</organism>
<comment type="similarity">
    <text evidence="2">Belongs to the glycosyl hydrolase 2 family.</text>
</comment>
<dbReference type="InterPro" id="IPR006104">
    <property type="entry name" value="Glyco_hydro_2_N"/>
</dbReference>
<dbReference type="InterPro" id="IPR004199">
    <property type="entry name" value="B-gal_small/dom_5"/>
</dbReference>
<dbReference type="InterPro" id="IPR011013">
    <property type="entry name" value="Gal_mutarotase_sf_dom"/>
</dbReference>
<dbReference type="Pfam" id="PF02929">
    <property type="entry name" value="Bgal_small_N"/>
    <property type="match status" value="1"/>
</dbReference>
<accession>A0ABV6UJ07</accession>
<dbReference type="Gene3D" id="2.70.98.10">
    <property type="match status" value="1"/>
</dbReference>
<evidence type="ECO:0000256" key="4">
    <source>
        <dbReference type="ARBA" id="ARBA00013303"/>
    </source>
</evidence>
<dbReference type="Proteomes" id="UP001592528">
    <property type="component" value="Unassembled WGS sequence"/>
</dbReference>
<evidence type="ECO:0000259" key="9">
    <source>
        <dbReference type="SMART" id="SM01038"/>
    </source>
</evidence>
<name>A0ABV6UJ07_9ACTN</name>
<dbReference type="PROSITE" id="PS00608">
    <property type="entry name" value="GLYCOSYL_HYDROL_F2_2"/>
    <property type="match status" value="1"/>
</dbReference>
<dbReference type="EC" id="3.2.1.23" evidence="3"/>
<dbReference type="PRINTS" id="PR00132">
    <property type="entry name" value="GLHYDRLASE2"/>
</dbReference>
<sequence length="973" mass="107630">MDLPYYEDPGPGLGFEPARTATRSNAPALSLNGTWRFQLRPTAAEPDPGFDADWERSWDEIPVPGHWQLNGHGSPAYTNVRYPFPVDPPHVPDENPTGDYRRGFDLPADWPGPDQGARTLLRFDGVDSCFRVWLNGEPLGHAKGSRLAHEFEVGQLLRPGRNTLAVRVNQWSSGSYLEDQDMWWLSGIFRDVTLLSRPEAALDDHFVHAGYEHATGTGVLSVETSAPATLSIPELGLDRVDPAGPHRIPGVEPWSAEQPRLYDAVLSTPQETVSLRIGFRSIAIEDGVLRVNGRRILFRGVNRHEWHPERGRALDRATMLQDVLLMKRHNINAVRTSHYPPHPDFLDLCDEYGLWVIDECDLETHGFTEVGWRRNPTDDPMWHEACLDRIERTVERDKNHPAILLWSLGNEAGHGANLEAMAAWCHHRDPERPVHYEGDWDSSYVDVYSRMYASHEEVLAIGRREEAPASTPERDAHRRTLPFIQCEYAHAMGNGPGGLTEYQELFERYERLQGGFVWEWIDHGIPQRTPDGTPYYAYGGDFGEPLHDGNFIADGLLFPDRTPSPGLVEFRKVVAPVRIGGTAAGGGGGGLRIDNLYDFRSLEHLAFDWTVEEEGVPVARGTLTVPEVPAGTGVELPLPKVPAAAGESWLTVRATLAEDQPWAPAGHEVAWGQLQLAERPRRTPVPSGSDGSERQDGAALGPARFDPASGVLVRLGGLAVSGPRLDVWRAPTDNDLGGGERSIARAWRRAGLDRMRHRTVSAGPEDGAFVVRSRVAPAATDLGLQAEYRWSLEDGRLRLDLSVVPEGEWDALTLPRLGLRMALPAAFDRATWFGLGPGESYRDTRQAVRVGRFAAPVAQLQTPYVMPQENGNRSEVRWATFLDADGSGLRVEGEPFFDFTARPWTSEDLDAARHTADLHPRDQVFLTLDQAHQGIGSGSCGPGALPQHRLTAGATTFTLLFSEVSAASEVRPS</sequence>
<dbReference type="InterPro" id="IPR023230">
    <property type="entry name" value="Glyco_hydro_2_CS"/>
</dbReference>
<feature type="domain" description="Beta galactosidase small chain/" evidence="9">
    <location>
        <begin position="699"/>
        <end position="962"/>
    </location>
</feature>
<keyword evidence="11" id="KW-1185">Reference proteome</keyword>
<evidence type="ECO:0000256" key="3">
    <source>
        <dbReference type="ARBA" id="ARBA00012756"/>
    </source>
</evidence>
<dbReference type="GO" id="GO:0016787">
    <property type="term" value="F:hydrolase activity"/>
    <property type="evidence" value="ECO:0007669"/>
    <property type="project" value="UniProtKB-KW"/>
</dbReference>
<dbReference type="SUPFAM" id="SSF49785">
    <property type="entry name" value="Galactose-binding domain-like"/>
    <property type="match status" value="1"/>
</dbReference>
<proteinExistence type="inferred from homology"/>
<dbReference type="InterPro" id="IPR017853">
    <property type="entry name" value="GH"/>
</dbReference>
<dbReference type="Gene3D" id="3.20.20.80">
    <property type="entry name" value="Glycosidases"/>
    <property type="match status" value="1"/>
</dbReference>
<dbReference type="Pfam" id="PF02836">
    <property type="entry name" value="Glyco_hydro_2_C"/>
    <property type="match status" value="1"/>
</dbReference>
<feature type="region of interest" description="Disordered" evidence="8">
    <location>
        <begin position="673"/>
        <end position="703"/>
    </location>
</feature>
<dbReference type="SUPFAM" id="SSF49303">
    <property type="entry name" value="beta-Galactosidase/glucuronidase domain"/>
    <property type="match status" value="2"/>
</dbReference>
<dbReference type="Gene3D" id="2.60.120.260">
    <property type="entry name" value="Galactose-binding domain-like"/>
    <property type="match status" value="1"/>
</dbReference>
<dbReference type="SUPFAM" id="SSF74650">
    <property type="entry name" value="Galactose mutarotase-like"/>
    <property type="match status" value="1"/>
</dbReference>
<dbReference type="PROSITE" id="PS00719">
    <property type="entry name" value="GLYCOSYL_HYDROL_F2_1"/>
    <property type="match status" value="1"/>
</dbReference>
<dbReference type="InterPro" id="IPR023232">
    <property type="entry name" value="Glyco_hydro_2_AS"/>
</dbReference>
<dbReference type="SUPFAM" id="SSF51445">
    <property type="entry name" value="(Trans)glycosidases"/>
    <property type="match status" value="1"/>
</dbReference>
<dbReference type="InterPro" id="IPR006101">
    <property type="entry name" value="Glyco_hydro_2"/>
</dbReference>
<evidence type="ECO:0000256" key="2">
    <source>
        <dbReference type="ARBA" id="ARBA00007401"/>
    </source>
</evidence>
<dbReference type="EMBL" id="JBHEZZ010000004">
    <property type="protein sequence ID" value="MFC1401433.1"/>
    <property type="molecule type" value="Genomic_DNA"/>
</dbReference>
<evidence type="ECO:0000256" key="5">
    <source>
        <dbReference type="ARBA" id="ARBA00022801"/>
    </source>
</evidence>
<dbReference type="SMART" id="SM01038">
    <property type="entry name" value="Bgal_small_N"/>
    <property type="match status" value="1"/>
</dbReference>
<reference evidence="10 11" key="1">
    <citation type="submission" date="2024-09" db="EMBL/GenBank/DDBJ databases">
        <authorList>
            <person name="Lee S.D."/>
        </authorList>
    </citation>
    <scope>NUCLEOTIDE SEQUENCE [LARGE SCALE GENOMIC DNA]</scope>
    <source>
        <strain evidence="10 11">N1-5</strain>
    </source>
</reference>
<dbReference type="InterPro" id="IPR032312">
    <property type="entry name" value="LacZ_4"/>
</dbReference>
<dbReference type="Pfam" id="PF02837">
    <property type="entry name" value="Glyco_hydro_2_N"/>
    <property type="match status" value="1"/>
</dbReference>
<dbReference type="RefSeq" id="WP_030260062.1">
    <property type="nucleotide sequence ID" value="NZ_JBHEZZ010000004.1"/>
</dbReference>
<keyword evidence="6" id="KW-0326">Glycosidase</keyword>
<dbReference type="PANTHER" id="PTHR46323:SF2">
    <property type="entry name" value="BETA-GALACTOSIDASE"/>
    <property type="match status" value="1"/>
</dbReference>
<dbReference type="Pfam" id="PF16353">
    <property type="entry name" value="LacZ_4"/>
    <property type="match status" value="1"/>
</dbReference>
<dbReference type="InterPro" id="IPR036156">
    <property type="entry name" value="Beta-gal/glucu_dom_sf"/>
</dbReference>
<protein>
    <recommendedName>
        <fullName evidence="4">Beta-galactosidase</fullName>
        <ecNumber evidence="3">3.2.1.23</ecNumber>
    </recommendedName>
    <alternativeName>
        <fullName evidence="7">Lactase</fullName>
    </alternativeName>
</protein>
<dbReference type="InterPro" id="IPR013783">
    <property type="entry name" value="Ig-like_fold"/>
</dbReference>
<dbReference type="PANTHER" id="PTHR46323">
    <property type="entry name" value="BETA-GALACTOSIDASE"/>
    <property type="match status" value="1"/>
</dbReference>
<dbReference type="InterPro" id="IPR006103">
    <property type="entry name" value="Glyco_hydro_2_cat"/>
</dbReference>
<evidence type="ECO:0000256" key="8">
    <source>
        <dbReference type="SAM" id="MobiDB-lite"/>
    </source>
</evidence>
<keyword evidence="5 10" id="KW-0378">Hydrolase</keyword>
<comment type="caution">
    <text evidence="10">The sequence shown here is derived from an EMBL/GenBank/DDBJ whole genome shotgun (WGS) entry which is preliminary data.</text>
</comment>
<gene>
    <name evidence="10" type="ORF">ACEZDJ_09050</name>
</gene>
<evidence type="ECO:0000256" key="6">
    <source>
        <dbReference type="ARBA" id="ARBA00023295"/>
    </source>
</evidence>
<evidence type="ECO:0000256" key="1">
    <source>
        <dbReference type="ARBA" id="ARBA00001412"/>
    </source>
</evidence>
<dbReference type="InterPro" id="IPR014718">
    <property type="entry name" value="GH-type_carb-bd"/>
</dbReference>
<dbReference type="InterPro" id="IPR050347">
    <property type="entry name" value="Bact_Beta-galactosidase"/>
</dbReference>
<comment type="catalytic activity">
    <reaction evidence="1">
        <text>Hydrolysis of terminal non-reducing beta-D-galactose residues in beta-D-galactosides.</text>
        <dbReference type="EC" id="3.2.1.23"/>
    </reaction>
</comment>
<dbReference type="Gene3D" id="2.60.40.10">
    <property type="entry name" value="Immunoglobulins"/>
    <property type="match status" value="2"/>
</dbReference>
<evidence type="ECO:0000313" key="10">
    <source>
        <dbReference type="EMBL" id="MFC1401433.1"/>
    </source>
</evidence>